<name>A0AAN7GDC9_9MYRT</name>
<dbReference type="GO" id="GO:0051301">
    <property type="term" value="P:cell division"/>
    <property type="evidence" value="ECO:0007669"/>
    <property type="project" value="UniProtKB-KW"/>
</dbReference>
<keyword evidence="4" id="KW-0131">Cell cycle</keyword>
<dbReference type="Proteomes" id="UP001345219">
    <property type="component" value="Chromosome 19"/>
</dbReference>
<comment type="caution">
    <text evidence="9">The sequence shown here is derived from an EMBL/GenBank/DDBJ whole genome shotgun (WGS) entry which is preliminary data.</text>
</comment>
<evidence type="ECO:0000256" key="1">
    <source>
        <dbReference type="ARBA" id="ARBA00009065"/>
    </source>
</evidence>
<dbReference type="InterPro" id="IPR004367">
    <property type="entry name" value="Cyclin_C-dom"/>
</dbReference>
<dbReference type="InterPro" id="IPR036915">
    <property type="entry name" value="Cyclin-like_sf"/>
</dbReference>
<evidence type="ECO:0000259" key="7">
    <source>
        <dbReference type="SMART" id="SM00385"/>
    </source>
</evidence>
<dbReference type="CDD" id="cd20543">
    <property type="entry name" value="CYCLIN_AtCycD-like_rpt1"/>
    <property type="match status" value="1"/>
</dbReference>
<reference evidence="9 10" key="1">
    <citation type="journal article" date="2023" name="Hortic Res">
        <title>Pangenome of water caltrop reveals structural variations and asymmetric subgenome divergence after allopolyploidization.</title>
        <authorList>
            <person name="Zhang X."/>
            <person name="Chen Y."/>
            <person name="Wang L."/>
            <person name="Yuan Y."/>
            <person name="Fang M."/>
            <person name="Shi L."/>
            <person name="Lu R."/>
            <person name="Comes H.P."/>
            <person name="Ma Y."/>
            <person name="Chen Y."/>
            <person name="Huang G."/>
            <person name="Zhou Y."/>
            <person name="Zheng Z."/>
            <person name="Qiu Y."/>
        </authorList>
    </citation>
    <scope>NUCLEOTIDE SEQUENCE [LARGE SCALE GENOMIC DNA]</scope>
    <source>
        <tissue evidence="9">Roots</tissue>
    </source>
</reference>
<dbReference type="InterPro" id="IPR039361">
    <property type="entry name" value="Cyclin"/>
</dbReference>
<dbReference type="SMART" id="SM01332">
    <property type="entry name" value="Cyclin_C"/>
    <property type="match status" value="1"/>
</dbReference>
<organism evidence="9 10">
    <name type="scientific">Trapa incisa</name>
    <dbReference type="NCBI Taxonomy" id="236973"/>
    <lineage>
        <taxon>Eukaryota</taxon>
        <taxon>Viridiplantae</taxon>
        <taxon>Streptophyta</taxon>
        <taxon>Embryophyta</taxon>
        <taxon>Tracheophyta</taxon>
        <taxon>Spermatophyta</taxon>
        <taxon>Magnoliopsida</taxon>
        <taxon>eudicotyledons</taxon>
        <taxon>Gunneridae</taxon>
        <taxon>Pentapetalae</taxon>
        <taxon>rosids</taxon>
        <taxon>malvids</taxon>
        <taxon>Myrtales</taxon>
        <taxon>Lythraceae</taxon>
        <taxon>Trapa</taxon>
    </lineage>
</organism>
<sequence length="382" mass="43060">MAVHGQQHRIGELTEGGGEQMFLVDALFCQEEHGWEDEGDVEEDALGGRSSPFSLLVLEQDLLWEDEELRSLFSKEEAQREHGSVSSYPAPEGRSEVVEWFLKASAHYGFSALTVILAIDYVDRFLLRFVVKNDKPWMIQLLAVACLSLAAKVEETSIPLLLDFQVGDAKYVFDGKAIQRMELLVLSTLRWKMHPVTPLSFLDHIIRRLGLRSDAHWEFFRRCEAILLALVCDSRSVGYLRSVLATAAMLHAIEDVEICDAIEHKAQLLGALRMTEEKVGGCYQLVLELSMAHITPRTITKSNKRNHDREQGCSPPSSISECHTSGDCSSSSYEDHGHLHLQPPLVKRSRTTVQTLEQEQHVVQQRPYLICPRAGEPTKDDV</sequence>
<evidence type="ECO:0000256" key="3">
    <source>
        <dbReference type="ARBA" id="ARBA00023127"/>
    </source>
</evidence>
<dbReference type="Pfam" id="PF02984">
    <property type="entry name" value="Cyclin_C"/>
    <property type="match status" value="1"/>
</dbReference>
<evidence type="ECO:0000256" key="2">
    <source>
        <dbReference type="ARBA" id="ARBA00022618"/>
    </source>
</evidence>
<gene>
    <name evidence="9" type="ORF">SAY87_024739</name>
</gene>
<keyword evidence="10" id="KW-1185">Reference proteome</keyword>
<proteinExistence type="inferred from homology"/>
<evidence type="ECO:0000256" key="5">
    <source>
        <dbReference type="RuleBase" id="RU000383"/>
    </source>
</evidence>
<dbReference type="Pfam" id="PF00134">
    <property type="entry name" value="Cyclin_N"/>
    <property type="match status" value="1"/>
</dbReference>
<feature type="region of interest" description="Disordered" evidence="6">
    <location>
        <begin position="300"/>
        <end position="325"/>
    </location>
</feature>
<feature type="domain" description="Cyclin C-terminal" evidence="8">
    <location>
        <begin position="196"/>
        <end position="317"/>
    </location>
</feature>
<keyword evidence="3 5" id="KW-0195">Cyclin</keyword>
<dbReference type="EMBL" id="JAXIOK010000024">
    <property type="protein sequence ID" value="KAK4741151.1"/>
    <property type="molecule type" value="Genomic_DNA"/>
</dbReference>
<protein>
    <recommendedName>
        <fullName evidence="11">Cyclin N-terminal domain-containing protein</fullName>
    </recommendedName>
</protein>
<dbReference type="PANTHER" id="PTHR10177">
    <property type="entry name" value="CYCLINS"/>
    <property type="match status" value="1"/>
</dbReference>
<dbReference type="SMART" id="SM00385">
    <property type="entry name" value="CYCLIN"/>
    <property type="match status" value="1"/>
</dbReference>
<dbReference type="InterPro" id="IPR006671">
    <property type="entry name" value="Cyclin_N"/>
</dbReference>
<feature type="compositionally biased region" description="Polar residues" evidence="6">
    <location>
        <begin position="314"/>
        <end position="325"/>
    </location>
</feature>
<evidence type="ECO:0000259" key="8">
    <source>
        <dbReference type="SMART" id="SM01332"/>
    </source>
</evidence>
<evidence type="ECO:0000313" key="10">
    <source>
        <dbReference type="Proteomes" id="UP001345219"/>
    </source>
</evidence>
<dbReference type="SUPFAM" id="SSF47954">
    <property type="entry name" value="Cyclin-like"/>
    <property type="match status" value="1"/>
</dbReference>
<dbReference type="InterPro" id="IPR013763">
    <property type="entry name" value="Cyclin-like_dom"/>
</dbReference>
<evidence type="ECO:0000256" key="4">
    <source>
        <dbReference type="ARBA" id="ARBA00023306"/>
    </source>
</evidence>
<accession>A0AAN7GDC9</accession>
<dbReference type="AlphaFoldDB" id="A0AAN7GDC9"/>
<evidence type="ECO:0008006" key="11">
    <source>
        <dbReference type="Google" id="ProtNLM"/>
    </source>
</evidence>
<evidence type="ECO:0000313" key="9">
    <source>
        <dbReference type="EMBL" id="KAK4741151.1"/>
    </source>
</evidence>
<feature type="domain" description="Cyclin-like" evidence="7">
    <location>
        <begin position="99"/>
        <end position="187"/>
    </location>
</feature>
<evidence type="ECO:0000256" key="6">
    <source>
        <dbReference type="SAM" id="MobiDB-lite"/>
    </source>
</evidence>
<dbReference type="Gene3D" id="1.10.472.10">
    <property type="entry name" value="Cyclin-like"/>
    <property type="match status" value="2"/>
</dbReference>
<dbReference type="FunFam" id="1.10.472.10:FF:000060">
    <property type="entry name" value="D6-type cyclin"/>
    <property type="match status" value="1"/>
</dbReference>
<keyword evidence="2" id="KW-0132">Cell division</keyword>
<comment type="similarity">
    <text evidence="1">Belongs to the cyclin family. Cyclin D subfamily.</text>
</comment>
<dbReference type="CDD" id="cd20544">
    <property type="entry name" value="CYCLIN_AtCycD-like_rpt2"/>
    <property type="match status" value="1"/>
</dbReference>